<protein>
    <submittedName>
        <fullName evidence="2">Uncharacterized protein</fullName>
    </submittedName>
</protein>
<reference evidence="2" key="1">
    <citation type="journal article" date="2008" name="Nature">
        <title>The amphioxus genome and the evolution of the chordate karyotype.</title>
        <authorList>
            <consortium name="US DOE Joint Genome Institute (JGI-PGF)"/>
            <person name="Putnam N.H."/>
            <person name="Butts T."/>
            <person name="Ferrier D.E.K."/>
            <person name="Furlong R.F."/>
            <person name="Hellsten U."/>
            <person name="Kawashima T."/>
            <person name="Robinson-Rechavi M."/>
            <person name="Shoguchi E."/>
            <person name="Terry A."/>
            <person name="Yu J.-K."/>
            <person name="Benito-Gutierrez E.L."/>
            <person name="Dubchak I."/>
            <person name="Garcia-Fernandez J."/>
            <person name="Gibson-Brown J.J."/>
            <person name="Grigoriev I.V."/>
            <person name="Horton A.C."/>
            <person name="de Jong P.J."/>
            <person name="Jurka J."/>
            <person name="Kapitonov V.V."/>
            <person name="Kohara Y."/>
            <person name="Kuroki Y."/>
            <person name="Lindquist E."/>
            <person name="Lucas S."/>
            <person name="Osoegawa K."/>
            <person name="Pennacchio L.A."/>
            <person name="Salamov A.A."/>
            <person name="Satou Y."/>
            <person name="Sauka-Spengler T."/>
            <person name="Schmutz J."/>
            <person name="Shin-I T."/>
            <person name="Toyoda A."/>
            <person name="Bronner-Fraser M."/>
            <person name="Fujiyama A."/>
            <person name="Holland L.Z."/>
            <person name="Holland P.W.H."/>
            <person name="Satoh N."/>
            <person name="Rokhsar D.S."/>
        </authorList>
    </citation>
    <scope>NUCLEOTIDE SEQUENCE [LARGE SCALE GENOMIC DNA]</scope>
    <source>
        <strain evidence="2">S238N-H82</strain>
        <tissue evidence="2">Testes</tissue>
    </source>
</reference>
<feature type="region of interest" description="Disordered" evidence="1">
    <location>
        <begin position="68"/>
        <end position="102"/>
    </location>
</feature>
<dbReference type="AlphaFoldDB" id="C3XTY6"/>
<sequence length="110" mass="12139">MTHALAQREVRRIFNKAKRHRSPPVKALVVAYATETPRSQLIAIRTKTEKPWNTRNRHHRVVSGVGLAIQAGRGGDRTSAGPGHRQAGARPHHTAAHTAPRSVCVLLSHR</sequence>
<dbReference type="InParanoid" id="C3XTY6"/>
<name>C3XTY6_BRAFL</name>
<dbReference type="EMBL" id="GG666464">
    <property type="protein sequence ID" value="EEN68360.1"/>
    <property type="molecule type" value="Genomic_DNA"/>
</dbReference>
<proteinExistence type="predicted"/>
<gene>
    <name evidence="2" type="ORF">BRAFLDRAFT_80014</name>
</gene>
<organism>
    <name type="scientific">Branchiostoma floridae</name>
    <name type="common">Florida lancelet</name>
    <name type="synonym">Amphioxus</name>
    <dbReference type="NCBI Taxonomy" id="7739"/>
    <lineage>
        <taxon>Eukaryota</taxon>
        <taxon>Metazoa</taxon>
        <taxon>Chordata</taxon>
        <taxon>Cephalochordata</taxon>
        <taxon>Leptocardii</taxon>
        <taxon>Amphioxiformes</taxon>
        <taxon>Branchiostomatidae</taxon>
        <taxon>Branchiostoma</taxon>
    </lineage>
</organism>
<evidence type="ECO:0000256" key="1">
    <source>
        <dbReference type="SAM" id="MobiDB-lite"/>
    </source>
</evidence>
<evidence type="ECO:0000313" key="2">
    <source>
        <dbReference type="EMBL" id="EEN68360.1"/>
    </source>
</evidence>
<accession>C3XTY6</accession>